<feature type="compositionally biased region" description="Basic and acidic residues" evidence="1">
    <location>
        <begin position="223"/>
        <end position="236"/>
    </location>
</feature>
<keyword evidence="3" id="KW-1185">Reference proteome</keyword>
<name>A0A6A2ZFL3_HIBSY</name>
<feature type="compositionally biased region" description="Basic and acidic residues" evidence="1">
    <location>
        <begin position="51"/>
        <end position="72"/>
    </location>
</feature>
<gene>
    <name evidence="2" type="ORF">F3Y22_tig00110895pilonHSYRG00453</name>
</gene>
<feature type="region of interest" description="Disordered" evidence="1">
    <location>
        <begin position="157"/>
        <end position="255"/>
    </location>
</feature>
<accession>A0A6A2ZFL3</accession>
<dbReference type="EMBL" id="VEPZ02001152">
    <property type="protein sequence ID" value="KAE8690447.1"/>
    <property type="molecule type" value="Genomic_DNA"/>
</dbReference>
<dbReference type="Proteomes" id="UP000436088">
    <property type="component" value="Unassembled WGS sequence"/>
</dbReference>
<organism evidence="2 3">
    <name type="scientific">Hibiscus syriacus</name>
    <name type="common">Rose of Sharon</name>
    <dbReference type="NCBI Taxonomy" id="106335"/>
    <lineage>
        <taxon>Eukaryota</taxon>
        <taxon>Viridiplantae</taxon>
        <taxon>Streptophyta</taxon>
        <taxon>Embryophyta</taxon>
        <taxon>Tracheophyta</taxon>
        <taxon>Spermatophyta</taxon>
        <taxon>Magnoliopsida</taxon>
        <taxon>eudicotyledons</taxon>
        <taxon>Gunneridae</taxon>
        <taxon>Pentapetalae</taxon>
        <taxon>rosids</taxon>
        <taxon>malvids</taxon>
        <taxon>Malvales</taxon>
        <taxon>Malvaceae</taxon>
        <taxon>Malvoideae</taxon>
        <taxon>Hibiscus</taxon>
    </lineage>
</organism>
<proteinExistence type="predicted"/>
<evidence type="ECO:0000256" key="1">
    <source>
        <dbReference type="SAM" id="MobiDB-lite"/>
    </source>
</evidence>
<feature type="compositionally biased region" description="Basic and acidic residues" evidence="1">
    <location>
        <begin position="29"/>
        <end position="38"/>
    </location>
</feature>
<reference evidence="2" key="1">
    <citation type="submission" date="2019-09" db="EMBL/GenBank/DDBJ databases">
        <title>Draft genome information of white flower Hibiscus syriacus.</title>
        <authorList>
            <person name="Kim Y.-M."/>
        </authorList>
    </citation>
    <scope>NUCLEOTIDE SEQUENCE [LARGE SCALE GENOMIC DNA]</scope>
    <source>
        <strain evidence="2">YM2019G1</strain>
    </source>
</reference>
<feature type="region of interest" description="Disordered" evidence="1">
    <location>
        <begin position="1"/>
        <end position="99"/>
    </location>
</feature>
<sequence length="255" mass="28044">MPRSKSKEGEAPSDDCGWRWGEPVEEWEERQRRARTGEDSVNEPGGGSTSRSREFKRSFSTIDSKRSGREHQWSNSDSPRAILANMDPILEKSKSSKQPKLAASFMKNAKAKLGKAISKLILHEALPARIAESPFLQPLLQVTVEVGKSVKGPSAYELLNEIDEETQGEDMHDISPTPSNDESVQLSTSSGGDDGDGDGGGGDDHGGDNVGLYGTNTSIGLKNRRDEDDRTHRRMSEQFYDSFAGMNQNQDNDKD</sequence>
<evidence type="ECO:0000313" key="3">
    <source>
        <dbReference type="Proteomes" id="UP000436088"/>
    </source>
</evidence>
<comment type="caution">
    <text evidence="2">The sequence shown here is derived from an EMBL/GenBank/DDBJ whole genome shotgun (WGS) entry which is preliminary data.</text>
</comment>
<feature type="compositionally biased region" description="Basic and acidic residues" evidence="1">
    <location>
        <begin position="1"/>
        <end position="10"/>
    </location>
</feature>
<protein>
    <submittedName>
        <fullName evidence="2">Uncharacterized protein</fullName>
    </submittedName>
</protein>
<dbReference type="AlphaFoldDB" id="A0A6A2ZFL3"/>
<feature type="compositionally biased region" description="Polar residues" evidence="1">
    <location>
        <begin position="176"/>
        <end position="190"/>
    </location>
</feature>
<evidence type="ECO:0000313" key="2">
    <source>
        <dbReference type="EMBL" id="KAE8690447.1"/>
    </source>
</evidence>
<feature type="compositionally biased region" description="Polar residues" evidence="1">
    <location>
        <begin position="245"/>
        <end position="255"/>
    </location>
</feature>